<dbReference type="RefSeq" id="WP_141110185.1">
    <property type="nucleotide sequence ID" value="NZ_FUZA01000001.1"/>
</dbReference>
<name>A0A1T5C211_9BACT</name>
<sequence length="385" mass="44011">MNYYQSFGMQCIACRFSNVLFAAIILLGSISVKAQKSELKPGFDKEEYLEQLRIHVLLYDTARRDPAKPKSAITKPQQFKQAYESPIMGLDNKWALWTHKTRPVAAINVRGTTVEPVGWLENFYAAMVPAIGELKLTNAYTFQYHLADNPQAAVHVGWLVGMAFLAKDIVPKIDSCYKSGIKEFLIMGHSQGGAIVYLLTSHLYQLQKDKKLPSDIRFKTYASASPKTGNTYYGYEYESLIDGGWGYNVVNAADWIPELPFSVQTLADFNETNPFKNIDPVINKQKLLTRVALRHAYKQMKKPSEKAQRNYQKYLGNYASKSIIKVLPDFQPPVYFKSNNYVRIGPTIALIPDAEYYKLFPNSDTQVFIHHLQDPYLYLIQKYKH</sequence>
<evidence type="ECO:0000313" key="2">
    <source>
        <dbReference type="EMBL" id="SKB53441.1"/>
    </source>
</evidence>
<dbReference type="Gene3D" id="3.40.50.1820">
    <property type="entry name" value="alpha/beta hydrolase"/>
    <property type="match status" value="1"/>
</dbReference>
<dbReference type="GO" id="GO:0006629">
    <property type="term" value="P:lipid metabolic process"/>
    <property type="evidence" value="ECO:0007669"/>
    <property type="project" value="InterPro"/>
</dbReference>
<gene>
    <name evidence="2" type="ORF">SAMN05660293_00829</name>
</gene>
<dbReference type="InterPro" id="IPR029058">
    <property type="entry name" value="AB_hydrolase_fold"/>
</dbReference>
<dbReference type="InterPro" id="IPR002921">
    <property type="entry name" value="Fungal_lipase-type"/>
</dbReference>
<evidence type="ECO:0000313" key="3">
    <source>
        <dbReference type="Proteomes" id="UP000190897"/>
    </source>
</evidence>
<dbReference type="STRING" id="651661.SAMN05660293_00829"/>
<reference evidence="3" key="1">
    <citation type="submission" date="2017-02" db="EMBL/GenBank/DDBJ databases">
        <authorList>
            <person name="Varghese N."/>
            <person name="Submissions S."/>
        </authorList>
    </citation>
    <scope>NUCLEOTIDE SEQUENCE [LARGE SCALE GENOMIC DNA]</scope>
    <source>
        <strain evidence="3">DSM 22270</strain>
    </source>
</reference>
<keyword evidence="3" id="KW-1185">Reference proteome</keyword>
<proteinExistence type="predicted"/>
<protein>
    <submittedName>
        <fullName evidence="2">Lipase (Class 3)</fullName>
    </submittedName>
</protein>
<dbReference type="Proteomes" id="UP000190897">
    <property type="component" value="Unassembled WGS sequence"/>
</dbReference>
<dbReference type="Pfam" id="PF01764">
    <property type="entry name" value="Lipase_3"/>
    <property type="match status" value="1"/>
</dbReference>
<accession>A0A1T5C211</accession>
<evidence type="ECO:0000259" key="1">
    <source>
        <dbReference type="Pfam" id="PF01764"/>
    </source>
</evidence>
<dbReference type="OrthoDB" id="927373at2"/>
<organism evidence="2 3">
    <name type="scientific">Dyadobacter psychrophilus</name>
    <dbReference type="NCBI Taxonomy" id="651661"/>
    <lineage>
        <taxon>Bacteria</taxon>
        <taxon>Pseudomonadati</taxon>
        <taxon>Bacteroidota</taxon>
        <taxon>Cytophagia</taxon>
        <taxon>Cytophagales</taxon>
        <taxon>Spirosomataceae</taxon>
        <taxon>Dyadobacter</taxon>
    </lineage>
</organism>
<dbReference type="SUPFAM" id="SSF53474">
    <property type="entry name" value="alpha/beta-Hydrolases"/>
    <property type="match status" value="1"/>
</dbReference>
<feature type="domain" description="Fungal lipase-type" evidence="1">
    <location>
        <begin position="108"/>
        <end position="262"/>
    </location>
</feature>
<dbReference type="AlphaFoldDB" id="A0A1T5C211"/>
<dbReference type="EMBL" id="FUZA01000001">
    <property type="protein sequence ID" value="SKB53441.1"/>
    <property type="molecule type" value="Genomic_DNA"/>
</dbReference>